<accession>A0A2M9ZT15</accession>
<gene>
    <name evidence="1" type="ORF">CH360_03330</name>
    <name evidence="2" type="ORF">CH373_03335</name>
</gene>
<protein>
    <submittedName>
        <fullName evidence="2">Uncharacterized protein</fullName>
    </submittedName>
</protein>
<name>A0A2M9ZT15_9LEPT</name>
<reference evidence="3 4" key="1">
    <citation type="submission" date="2017-07" db="EMBL/GenBank/DDBJ databases">
        <title>Leptospira spp. isolated from tropical soils.</title>
        <authorList>
            <person name="Thibeaux R."/>
            <person name="Iraola G."/>
            <person name="Ferres I."/>
            <person name="Bierque E."/>
            <person name="Girault D."/>
            <person name="Soupe-Gilbert M.-E."/>
            <person name="Picardeau M."/>
            <person name="Goarant C."/>
        </authorList>
    </citation>
    <scope>NUCLEOTIDE SEQUENCE [LARGE SCALE GENOMIC DNA]</scope>
    <source>
        <strain evidence="2 4">FH1-B-B1</strain>
        <strain evidence="1 3">FH1-B-C1</strain>
    </source>
</reference>
<dbReference type="EMBL" id="NPDY01000001">
    <property type="protein sequence ID" value="PJZ71531.1"/>
    <property type="molecule type" value="Genomic_DNA"/>
</dbReference>
<dbReference type="AlphaFoldDB" id="A0A2M9ZT15"/>
<organism evidence="2 4">
    <name type="scientific">Leptospira perolatii</name>
    <dbReference type="NCBI Taxonomy" id="2023191"/>
    <lineage>
        <taxon>Bacteria</taxon>
        <taxon>Pseudomonadati</taxon>
        <taxon>Spirochaetota</taxon>
        <taxon>Spirochaetia</taxon>
        <taxon>Leptospirales</taxon>
        <taxon>Leptospiraceae</taxon>
        <taxon>Leptospira</taxon>
    </lineage>
</organism>
<evidence type="ECO:0000313" key="4">
    <source>
        <dbReference type="Proteomes" id="UP000231990"/>
    </source>
</evidence>
<dbReference type="OrthoDB" id="326590at2"/>
<evidence type="ECO:0000313" key="3">
    <source>
        <dbReference type="Proteomes" id="UP000231962"/>
    </source>
</evidence>
<sequence>MENPVPQNGHERIPNQPSKETCKKYKIAWIPIQLLSYEKTLFDPEFYSERKRGFFLKLPKILETYCIKTIRCSLFDGENPKPKVESDSRDHSENILEIKILGIDKKIHWSLYASSFSLLIFPGFFRESLHLEITKAQGENRINPVQLGTPTIKNWFGWIFFLWGPLASYSEEDLFLDVLEQALN</sequence>
<dbReference type="RefSeq" id="WP_100712515.1">
    <property type="nucleotide sequence ID" value="NZ_NPDY01000001.1"/>
</dbReference>
<dbReference type="Proteomes" id="UP000231990">
    <property type="component" value="Unassembled WGS sequence"/>
</dbReference>
<dbReference type="Proteomes" id="UP000231962">
    <property type="component" value="Unassembled WGS sequence"/>
</dbReference>
<keyword evidence="3" id="KW-1185">Reference proteome</keyword>
<proteinExistence type="predicted"/>
<dbReference type="EMBL" id="NPDZ01000001">
    <property type="protein sequence ID" value="PJZ75063.1"/>
    <property type="molecule type" value="Genomic_DNA"/>
</dbReference>
<comment type="caution">
    <text evidence="2">The sequence shown here is derived from an EMBL/GenBank/DDBJ whole genome shotgun (WGS) entry which is preliminary data.</text>
</comment>
<evidence type="ECO:0000313" key="2">
    <source>
        <dbReference type="EMBL" id="PJZ75063.1"/>
    </source>
</evidence>
<evidence type="ECO:0000313" key="1">
    <source>
        <dbReference type="EMBL" id="PJZ71531.1"/>
    </source>
</evidence>